<dbReference type="Proteomes" id="UP000244089">
    <property type="component" value="Unassembled WGS sequence"/>
</dbReference>
<reference evidence="2 3" key="1">
    <citation type="submission" date="2018-04" db="EMBL/GenBank/DDBJ databases">
        <title>Subsurface microbial communities from deep shales in Ohio and West Virginia, USA.</title>
        <authorList>
            <person name="Wrighton K."/>
        </authorList>
    </citation>
    <scope>NUCLEOTIDE SEQUENCE [LARGE SCALE GENOMIC DNA]</scope>
    <source>
        <strain evidence="2 3">WC1</strain>
    </source>
</reference>
<name>A0A2T5RFM7_9FIRM</name>
<feature type="domain" description="HNH nuclease" evidence="1">
    <location>
        <begin position="221"/>
        <end position="240"/>
    </location>
</feature>
<evidence type="ECO:0000313" key="2">
    <source>
        <dbReference type="EMBL" id="PTV93156.1"/>
    </source>
</evidence>
<dbReference type="Pfam" id="PF13392">
    <property type="entry name" value="HNH_3"/>
    <property type="match status" value="1"/>
</dbReference>
<protein>
    <recommendedName>
        <fullName evidence="1">HNH nuclease domain-containing protein</fullName>
    </recommendedName>
</protein>
<sequence>MNLPDFIKIKQFIYLRKTMGARLINNWNQSLGWKKTNLDKILRTTGKEINPEDIEINDDGTLNYEGHRVLVYIRDARTYSYYGSNTKADLPKFHLAWCKTLKQMKNQGRYDKRYVATKRDDGLFLVNVEHNGKTVEGERELYPCRNCLRKLSYSKNREEFDIKEFFEKYGETQIEDIPLFDEYDAPKDEYPEDWEKVSWVYRKNENWTCEKCGRNMRDNKKNLHVHHINGNRSDCRYSNLKALCIDCHSLEPYHEHMRN</sequence>
<gene>
    <name evidence="2" type="ORF">C8C76_1494</name>
</gene>
<accession>A0A2T5RFM7</accession>
<organism evidence="2 3">
    <name type="scientific">Halanaerobium saccharolyticum</name>
    <dbReference type="NCBI Taxonomy" id="43595"/>
    <lineage>
        <taxon>Bacteria</taxon>
        <taxon>Bacillati</taxon>
        <taxon>Bacillota</taxon>
        <taxon>Clostridia</taxon>
        <taxon>Halanaerobiales</taxon>
        <taxon>Halanaerobiaceae</taxon>
        <taxon>Halanaerobium</taxon>
    </lineage>
</organism>
<proteinExistence type="predicted"/>
<dbReference type="AlphaFoldDB" id="A0A2T5RFM7"/>
<dbReference type="CDD" id="cd00085">
    <property type="entry name" value="HNHc"/>
    <property type="match status" value="1"/>
</dbReference>
<evidence type="ECO:0000313" key="3">
    <source>
        <dbReference type="Proteomes" id="UP000244089"/>
    </source>
</evidence>
<comment type="caution">
    <text evidence="2">The sequence shown here is derived from an EMBL/GenBank/DDBJ whole genome shotgun (WGS) entry which is preliminary data.</text>
</comment>
<dbReference type="InterPro" id="IPR003615">
    <property type="entry name" value="HNH_nuc"/>
</dbReference>
<evidence type="ECO:0000259" key="1">
    <source>
        <dbReference type="Pfam" id="PF13392"/>
    </source>
</evidence>
<dbReference type="RefSeq" id="WP_108142605.1">
    <property type="nucleotide sequence ID" value="NZ_QAXS01000049.1"/>
</dbReference>
<dbReference type="OrthoDB" id="2083396at2"/>
<dbReference type="EMBL" id="QAXS01000049">
    <property type="protein sequence ID" value="PTV93156.1"/>
    <property type="molecule type" value="Genomic_DNA"/>
</dbReference>